<dbReference type="CDD" id="cd16026">
    <property type="entry name" value="GALNS_like"/>
    <property type="match status" value="1"/>
</dbReference>
<evidence type="ECO:0000256" key="3">
    <source>
        <dbReference type="ARBA" id="ARBA00022801"/>
    </source>
</evidence>
<dbReference type="Gene3D" id="3.30.1120.10">
    <property type="match status" value="1"/>
</dbReference>
<dbReference type="PANTHER" id="PTHR42693:SF53">
    <property type="entry name" value="ENDO-4-O-SULFATASE"/>
    <property type="match status" value="1"/>
</dbReference>
<evidence type="ECO:0000256" key="4">
    <source>
        <dbReference type="ARBA" id="ARBA00022837"/>
    </source>
</evidence>
<dbReference type="PROSITE" id="PS00149">
    <property type="entry name" value="SULFATASE_2"/>
    <property type="match status" value="1"/>
</dbReference>
<evidence type="ECO:0000313" key="8">
    <source>
        <dbReference type="Proteomes" id="UP000321301"/>
    </source>
</evidence>
<name>A0A512CFU7_9BACT</name>
<gene>
    <name evidence="7" type="primary">arsA_7</name>
    <name evidence="7" type="ORF">CQA01_36450</name>
</gene>
<accession>A0A512CFU7</accession>
<dbReference type="Proteomes" id="UP000321301">
    <property type="component" value="Unassembled WGS sequence"/>
</dbReference>
<comment type="caution">
    <text evidence="7">The sequence shown here is derived from an EMBL/GenBank/DDBJ whole genome shotgun (WGS) entry which is preliminary data.</text>
</comment>
<comment type="similarity">
    <text evidence="1">Belongs to the sulfatase family.</text>
</comment>
<dbReference type="InterPro" id="IPR017850">
    <property type="entry name" value="Alkaline_phosphatase_core_sf"/>
</dbReference>
<evidence type="ECO:0000256" key="5">
    <source>
        <dbReference type="SAM" id="MobiDB-lite"/>
    </source>
</evidence>
<sequence length="470" mass="52094">MDQEQIAPSDKRPNFIIIFCDNLGYGDIEPFGSKVIRTPALNRMAQEGRKFTHFLVTAGVCTPSRASIMTGCYSQRVGMHVNPRDGLVLRPISPYGLNPEEVTIAEVLKGVGYITGLIGKWHLGDQPEFLPNNQGFDYFYGIPYSDDMTQEVGLRIGTKFNGSNWPPLPVMENTKVVRAGVDRNLLTKDFTEKALEFITQNQNEPFFLYLPHAMPGSTTEPFASEAFKGKSKGGPWGDSVEELDWSVGQIMDKLEELGIEKNTVVVFTSDNGAPMTDDPTSTVRGTNLPLTGRGYTTAEGAFRVPTIFWWPGTVPAGTVSEEMATTMDFLPTFAQLSGAKVPHDRIIDGKNILPLILGDKGAETPYDVFYYYYMDQLQAIRAGQWKLFLPLKEFVVHPYFKPGEDNQPLLFNVVNDISSSHNMAAEKPEIVKRLSELAEIAKNDLGNNGQPGVNQRSPGKMANPVPVLMR</sequence>
<evidence type="ECO:0000259" key="6">
    <source>
        <dbReference type="Pfam" id="PF00884"/>
    </source>
</evidence>
<dbReference type="FunFam" id="3.40.720.10:FF:000004">
    <property type="entry name" value="Arylsulfatase E"/>
    <property type="match status" value="1"/>
</dbReference>
<protein>
    <submittedName>
        <fullName evidence="7">Arylsulfatase</fullName>
    </submittedName>
</protein>
<evidence type="ECO:0000256" key="1">
    <source>
        <dbReference type="ARBA" id="ARBA00008779"/>
    </source>
</evidence>
<dbReference type="Gene3D" id="3.40.720.10">
    <property type="entry name" value="Alkaline Phosphatase, subunit A"/>
    <property type="match status" value="1"/>
</dbReference>
<dbReference type="InterPro" id="IPR050738">
    <property type="entry name" value="Sulfatase"/>
</dbReference>
<dbReference type="GO" id="GO:0046872">
    <property type="term" value="F:metal ion binding"/>
    <property type="evidence" value="ECO:0007669"/>
    <property type="project" value="UniProtKB-KW"/>
</dbReference>
<evidence type="ECO:0000313" key="7">
    <source>
        <dbReference type="EMBL" id="GEO23111.1"/>
    </source>
</evidence>
<dbReference type="Pfam" id="PF00884">
    <property type="entry name" value="Sulfatase"/>
    <property type="match status" value="1"/>
</dbReference>
<dbReference type="PROSITE" id="PS00523">
    <property type="entry name" value="SULFATASE_1"/>
    <property type="match status" value="1"/>
</dbReference>
<dbReference type="SUPFAM" id="SSF53649">
    <property type="entry name" value="Alkaline phosphatase-like"/>
    <property type="match status" value="1"/>
</dbReference>
<dbReference type="GO" id="GO:0004065">
    <property type="term" value="F:arylsulfatase activity"/>
    <property type="evidence" value="ECO:0007669"/>
    <property type="project" value="TreeGrafter"/>
</dbReference>
<dbReference type="EMBL" id="BJYV01000020">
    <property type="protein sequence ID" value="GEO23111.1"/>
    <property type="molecule type" value="Genomic_DNA"/>
</dbReference>
<feature type="region of interest" description="Disordered" evidence="5">
    <location>
        <begin position="445"/>
        <end position="470"/>
    </location>
</feature>
<dbReference type="AlphaFoldDB" id="A0A512CFU7"/>
<keyword evidence="8" id="KW-1185">Reference proteome</keyword>
<dbReference type="PANTHER" id="PTHR42693">
    <property type="entry name" value="ARYLSULFATASE FAMILY MEMBER"/>
    <property type="match status" value="1"/>
</dbReference>
<feature type="domain" description="Sulfatase N-terminal" evidence="6">
    <location>
        <begin position="13"/>
        <end position="338"/>
    </location>
</feature>
<reference evidence="7 8" key="1">
    <citation type="submission" date="2019-07" db="EMBL/GenBank/DDBJ databases">
        <title>Whole genome shotgun sequence of Cyclobacterium qasimii NBRC 106168.</title>
        <authorList>
            <person name="Hosoyama A."/>
            <person name="Uohara A."/>
            <person name="Ohji S."/>
            <person name="Ichikawa N."/>
        </authorList>
    </citation>
    <scope>NUCLEOTIDE SEQUENCE [LARGE SCALE GENOMIC DNA]</scope>
    <source>
        <strain evidence="7 8">NBRC 106168</strain>
    </source>
</reference>
<proteinExistence type="inferred from homology"/>
<keyword evidence="2" id="KW-0479">Metal-binding</keyword>
<keyword evidence="4" id="KW-0106">Calcium</keyword>
<dbReference type="InterPro" id="IPR000917">
    <property type="entry name" value="Sulfatase_N"/>
</dbReference>
<dbReference type="InterPro" id="IPR024607">
    <property type="entry name" value="Sulfatase_CS"/>
</dbReference>
<evidence type="ECO:0000256" key="2">
    <source>
        <dbReference type="ARBA" id="ARBA00022723"/>
    </source>
</evidence>
<keyword evidence="3" id="KW-0378">Hydrolase</keyword>
<feature type="compositionally biased region" description="Polar residues" evidence="5">
    <location>
        <begin position="445"/>
        <end position="457"/>
    </location>
</feature>
<organism evidence="7 8">
    <name type="scientific">Cyclobacterium qasimii</name>
    <dbReference type="NCBI Taxonomy" id="1350429"/>
    <lineage>
        <taxon>Bacteria</taxon>
        <taxon>Pseudomonadati</taxon>
        <taxon>Bacteroidota</taxon>
        <taxon>Cytophagia</taxon>
        <taxon>Cytophagales</taxon>
        <taxon>Cyclobacteriaceae</taxon>
        <taxon>Cyclobacterium</taxon>
    </lineage>
</organism>